<organism evidence="2 3">
    <name type="scientific">Candidatus Gemmiger avicola</name>
    <dbReference type="NCBI Taxonomy" id="2838605"/>
    <lineage>
        <taxon>Bacteria</taxon>
        <taxon>Bacillati</taxon>
        <taxon>Bacillota</taxon>
        <taxon>Clostridia</taxon>
        <taxon>Eubacteriales</taxon>
        <taxon>Gemmiger</taxon>
    </lineage>
</organism>
<reference evidence="2" key="1">
    <citation type="journal article" date="2021" name="PeerJ">
        <title>Extensive microbial diversity within the chicken gut microbiome revealed by metagenomics and culture.</title>
        <authorList>
            <person name="Gilroy R."/>
            <person name="Ravi A."/>
            <person name="Getino M."/>
            <person name="Pursley I."/>
            <person name="Horton D.L."/>
            <person name="Alikhan N.F."/>
            <person name="Baker D."/>
            <person name="Gharbi K."/>
            <person name="Hall N."/>
            <person name="Watson M."/>
            <person name="Adriaenssens E.M."/>
            <person name="Foster-Nyarko E."/>
            <person name="Jarju S."/>
            <person name="Secka A."/>
            <person name="Antonio M."/>
            <person name="Oren A."/>
            <person name="Chaudhuri R.R."/>
            <person name="La Ragione R."/>
            <person name="Hildebrand F."/>
            <person name="Pallen M.J."/>
        </authorList>
    </citation>
    <scope>NUCLEOTIDE SEQUENCE</scope>
    <source>
        <strain evidence="2">ChiBcec8-13705</strain>
    </source>
</reference>
<dbReference type="Proteomes" id="UP000886803">
    <property type="component" value="Unassembled WGS sequence"/>
</dbReference>
<gene>
    <name evidence="2" type="ORF">H9945_09630</name>
</gene>
<feature type="region of interest" description="Disordered" evidence="1">
    <location>
        <begin position="1"/>
        <end position="27"/>
    </location>
</feature>
<accession>A0A9D2M9E3</accession>
<dbReference type="AlphaFoldDB" id="A0A9D2M9E3"/>
<evidence type="ECO:0000256" key="1">
    <source>
        <dbReference type="SAM" id="MobiDB-lite"/>
    </source>
</evidence>
<proteinExistence type="predicted"/>
<comment type="caution">
    <text evidence="2">The sequence shown here is derived from an EMBL/GenBank/DDBJ whole genome shotgun (WGS) entry which is preliminary data.</text>
</comment>
<protein>
    <submittedName>
        <fullName evidence="2">Uncharacterized protein</fullName>
    </submittedName>
</protein>
<sequence length="64" mass="7571">MEFRKNAPAKQRGPRANSRIDIPLEETSRQRPEIKVIDRMLENMVNRHHEKVKTAHRRARQGGQ</sequence>
<dbReference type="EMBL" id="DWYG01000164">
    <property type="protein sequence ID" value="HJB42743.1"/>
    <property type="molecule type" value="Genomic_DNA"/>
</dbReference>
<evidence type="ECO:0000313" key="2">
    <source>
        <dbReference type="EMBL" id="HJB42743.1"/>
    </source>
</evidence>
<reference evidence="2" key="2">
    <citation type="submission" date="2021-04" db="EMBL/GenBank/DDBJ databases">
        <authorList>
            <person name="Gilroy R."/>
        </authorList>
    </citation>
    <scope>NUCLEOTIDE SEQUENCE</scope>
    <source>
        <strain evidence="2">ChiBcec8-13705</strain>
    </source>
</reference>
<name>A0A9D2M9E3_9FIRM</name>
<evidence type="ECO:0000313" key="3">
    <source>
        <dbReference type="Proteomes" id="UP000886803"/>
    </source>
</evidence>